<feature type="compositionally biased region" description="Polar residues" evidence="2">
    <location>
        <begin position="172"/>
        <end position="185"/>
    </location>
</feature>
<keyword evidence="1" id="KW-0175">Coiled coil</keyword>
<feature type="region of interest" description="Disordered" evidence="2">
    <location>
        <begin position="172"/>
        <end position="191"/>
    </location>
</feature>
<evidence type="ECO:0000256" key="1">
    <source>
        <dbReference type="SAM" id="Coils"/>
    </source>
</evidence>
<feature type="compositionally biased region" description="Polar residues" evidence="2">
    <location>
        <begin position="700"/>
        <end position="713"/>
    </location>
</feature>
<gene>
    <name evidence="3" type="ORF">FDP41_002079</name>
</gene>
<dbReference type="Proteomes" id="UP000444721">
    <property type="component" value="Unassembled WGS sequence"/>
</dbReference>
<feature type="region of interest" description="Disordered" evidence="2">
    <location>
        <begin position="575"/>
        <end position="660"/>
    </location>
</feature>
<dbReference type="AlphaFoldDB" id="A0A6A5C1D4"/>
<feature type="region of interest" description="Disordered" evidence="2">
    <location>
        <begin position="1"/>
        <end position="100"/>
    </location>
</feature>
<dbReference type="EMBL" id="VFQX01000028">
    <property type="protein sequence ID" value="KAF0979009.1"/>
    <property type="molecule type" value="Genomic_DNA"/>
</dbReference>
<feature type="compositionally biased region" description="Polar residues" evidence="2">
    <location>
        <begin position="38"/>
        <end position="55"/>
    </location>
</feature>
<feature type="compositionally biased region" description="Polar residues" evidence="2">
    <location>
        <begin position="640"/>
        <end position="660"/>
    </location>
</feature>
<accession>A0A6A5C1D4</accession>
<protein>
    <recommendedName>
        <fullName evidence="5">Sfi1 spindle body domain-containing protein</fullName>
    </recommendedName>
</protein>
<feature type="region of interest" description="Disordered" evidence="2">
    <location>
        <begin position="340"/>
        <end position="361"/>
    </location>
</feature>
<dbReference type="VEuPathDB" id="AmoebaDB:NF0057620"/>
<keyword evidence="4" id="KW-1185">Reference proteome</keyword>
<name>A0A6A5C1D4_NAEFO</name>
<feature type="compositionally biased region" description="Low complexity" evidence="2">
    <location>
        <begin position="11"/>
        <end position="30"/>
    </location>
</feature>
<feature type="region of interest" description="Disordered" evidence="2">
    <location>
        <begin position="692"/>
        <end position="752"/>
    </location>
</feature>
<dbReference type="OMA" id="NRWKQFT"/>
<dbReference type="RefSeq" id="XP_044563722.1">
    <property type="nucleotide sequence ID" value="XM_044705234.1"/>
</dbReference>
<dbReference type="VEuPathDB" id="AmoebaDB:FDP41_002079"/>
<organism evidence="3 4">
    <name type="scientific">Naegleria fowleri</name>
    <name type="common">Brain eating amoeba</name>
    <dbReference type="NCBI Taxonomy" id="5763"/>
    <lineage>
        <taxon>Eukaryota</taxon>
        <taxon>Discoba</taxon>
        <taxon>Heterolobosea</taxon>
        <taxon>Tetramitia</taxon>
        <taxon>Eutetramitia</taxon>
        <taxon>Vahlkampfiidae</taxon>
        <taxon>Naegleria</taxon>
    </lineage>
</organism>
<feature type="coiled-coil region" evidence="1">
    <location>
        <begin position="372"/>
        <end position="455"/>
    </location>
</feature>
<evidence type="ECO:0008006" key="5">
    <source>
        <dbReference type="Google" id="ProtNLM"/>
    </source>
</evidence>
<dbReference type="VEuPathDB" id="AmoebaDB:NF0057610"/>
<evidence type="ECO:0000313" key="3">
    <source>
        <dbReference type="EMBL" id="KAF0979009.1"/>
    </source>
</evidence>
<dbReference type="GeneID" id="68109297"/>
<dbReference type="OrthoDB" id="10485370at2759"/>
<comment type="caution">
    <text evidence="3">The sequence shown here is derived from an EMBL/GenBank/DDBJ whole genome shotgun (WGS) entry which is preliminary data.</text>
</comment>
<feature type="coiled-coil region" evidence="1">
    <location>
        <begin position="755"/>
        <end position="826"/>
    </location>
</feature>
<feature type="compositionally biased region" description="Low complexity" evidence="2">
    <location>
        <begin position="70"/>
        <end position="91"/>
    </location>
</feature>
<reference evidence="3 4" key="1">
    <citation type="journal article" date="2019" name="Sci. Rep.">
        <title>Nanopore sequencing improves the draft genome of the human pathogenic amoeba Naegleria fowleri.</title>
        <authorList>
            <person name="Liechti N."/>
            <person name="Schurch N."/>
            <person name="Bruggmann R."/>
            <person name="Wittwer M."/>
        </authorList>
    </citation>
    <scope>NUCLEOTIDE SEQUENCE [LARGE SCALE GENOMIC DNA]</scope>
    <source>
        <strain evidence="3 4">ATCC 30894</strain>
    </source>
</reference>
<dbReference type="VEuPathDB" id="AmoebaDB:NfTy_034240"/>
<feature type="compositionally biased region" description="Low complexity" evidence="2">
    <location>
        <begin position="340"/>
        <end position="355"/>
    </location>
</feature>
<evidence type="ECO:0000256" key="2">
    <source>
        <dbReference type="SAM" id="MobiDB-lite"/>
    </source>
</evidence>
<feature type="compositionally biased region" description="Low complexity" evidence="2">
    <location>
        <begin position="599"/>
        <end position="620"/>
    </location>
</feature>
<sequence>MKSRNGTNFKQLQQQQQPSHSSSSSSLSLGHHSESASNLLIISGTSACKNAPTTSSGGGAPNSRANSLMPSSATTTTSRPRSSSLSSTKTLQQPPLSHHHPKLLKDLSIHSDVQSSSNSSDETKQEAQSLLNQWTKHNTGKFLPIDSSLNLQSNHLISNMVSGTSLYKNVSETPLQETTPENSSKFLERVKSKKPSQLSQWEKLRISMERKKPTLQLVDDIKEFENNIHAENISQIPTMTVNNLLSPSNIGNAAKNLRNETHDFSEQTSLFQYQPLSEMMSDQTISKETQHDSTGLLLAHNSAEKETAVSDSVEQQLQAIKSKLLGKDYKIEEKTLVSKKPSIQKTTPQTPPKSTVDNNGSSINYITCQKDIFMAENEKRKAEEEVQKIKRQLEEEKNKLKQVQQMKKQELKTIQQHQQIKEEMEKIKQQQLKVLKEHEKERTEMLQKLSEEIIRNNNLTLKSKIFNVWMKKSAKRFQLLLKAKTLFDWKIKKKAFKALHQNCKLKKEIHEKQQMEKMLLLEKKRNQAADQFYRSRSLSSCFLKWVCQYKIARDRKIIERQHLRRRDMMSHFIEKMKQQQQKEVQQEENSCQNHVKTKSNSSNSTPSSRNSNSSNNSNNSSGGGGSGSEKISVPRKENSLHANTHTSSSTSPPQVLPLSNQSLPNIDLEREMSSKQQQQDTLQIKEEQQLVLPPSSLPPNTSNHSEDNGLTNPNDDDDNGNEWTSIQHVSQEQTTIPHQTFVKKKTSHPSTPSFLKAMEERMNERKERWKQLQEKYKLQEESKEKLKQEEEKKKLEEELERKKALVEEKRREKELLKQKALEKELKRQESIQKRELAHSHYLKTLARNRILRPLQIWLKQIHEKELEMEKVYHIKLKRLVFIALRANVMEALELKRKWKQQCIERKIEVMERKCKSRAWKALKLNVKNHQEAIQEASEHYSLSILSKYLIQWRIQYKKHKERRLLRKYENKKKAEQFYEHYLLRTYFKNLQHALVARRVQREKEEQGKVLKEKVKSWLTDFRLKKDIDWSSSSSDDEDDEDDED</sequence>
<feature type="compositionally biased region" description="Polar residues" evidence="2">
    <location>
        <begin position="721"/>
        <end position="738"/>
    </location>
</feature>
<proteinExistence type="predicted"/>
<feature type="compositionally biased region" description="Polar residues" evidence="2">
    <location>
        <begin position="1"/>
        <end position="10"/>
    </location>
</feature>
<evidence type="ECO:0000313" key="4">
    <source>
        <dbReference type="Proteomes" id="UP000444721"/>
    </source>
</evidence>